<sequence>MTKTEHPAYFEQQHERLDAQLHAHLLDVVGGDFAGALQRLQQWRRDLDRHTEIENARLLPHVPEGARWAARVYLLEHERIALLADEYQQRVQAVINHPPQDEQARRRAVLVLLDAAHALRHVLEHHNEREHIALAQELPLELQKAAWADEPASQVRTPGS</sequence>
<dbReference type="EMBL" id="CP136921">
    <property type="protein sequence ID" value="WOO31413.1"/>
    <property type="molecule type" value="Genomic_DNA"/>
</dbReference>
<protein>
    <recommendedName>
        <fullName evidence="3">Hemerythrin-like domain-containing protein</fullName>
    </recommendedName>
</protein>
<evidence type="ECO:0000313" key="2">
    <source>
        <dbReference type="Proteomes" id="UP001303211"/>
    </source>
</evidence>
<keyword evidence="2" id="KW-1185">Reference proteome</keyword>
<name>A0ABZ0J3H2_9BURK</name>
<evidence type="ECO:0008006" key="3">
    <source>
        <dbReference type="Google" id="ProtNLM"/>
    </source>
</evidence>
<gene>
    <name evidence="1" type="ORF">P4826_13450</name>
</gene>
<dbReference type="Proteomes" id="UP001303211">
    <property type="component" value="Chromosome"/>
</dbReference>
<reference evidence="1 2" key="1">
    <citation type="submission" date="2023-03" db="EMBL/GenBank/DDBJ databases">
        <title>Diaphorobacter basophil sp. nov., isolated from a sewage-treatment plant.</title>
        <authorList>
            <person name="Yang K."/>
        </authorList>
    </citation>
    <scope>NUCLEOTIDE SEQUENCE [LARGE SCALE GENOMIC DNA]</scope>
    <source>
        <strain evidence="1 2">Y-1</strain>
    </source>
</reference>
<proteinExistence type="predicted"/>
<organism evidence="1 2">
    <name type="scientific">Diaphorobacter limosus</name>
    <dbReference type="NCBI Taxonomy" id="3036128"/>
    <lineage>
        <taxon>Bacteria</taxon>
        <taxon>Pseudomonadati</taxon>
        <taxon>Pseudomonadota</taxon>
        <taxon>Betaproteobacteria</taxon>
        <taxon>Burkholderiales</taxon>
        <taxon>Comamonadaceae</taxon>
        <taxon>Diaphorobacter</taxon>
    </lineage>
</organism>
<evidence type="ECO:0000313" key="1">
    <source>
        <dbReference type="EMBL" id="WOO31413.1"/>
    </source>
</evidence>
<dbReference type="RefSeq" id="WP_317700889.1">
    <property type="nucleotide sequence ID" value="NZ_CP136921.1"/>
</dbReference>
<accession>A0ABZ0J3H2</accession>